<accession>D7CTT0</accession>
<evidence type="ECO:0000313" key="2">
    <source>
        <dbReference type="Proteomes" id="UP000000379"/>
    </source>
</evidence>
<dbReference type="Proteomes" id="UP000000379">
    <property type="component" value="Chromosome"/>
</dbReference>
<proteinExistence type="predicted"/>
<dbReference type="HOGENOM" id="CLU_3049123_0_0_0"/>
<gene>
    <name evidence="1" type="ordered locus">Trad_2521</name>
</gene>
<protein>
    <submittedName>
        <fullName evidence="1">Indolepyruvate ferredoxin oxidoreductase</fullName>
    </submittedName>
</protein>
<sequence>MNFREVARTGFEAYRAHRAVRGDRRAYGPLGQARTREQDVVYRFRRRFRRTLER</sequence>
<keyword evidence="2" id="KW-1185">Reference proteome</keyword>
<dbReference type="EMBL" id="CP002049">
    <property type="protein sequence ID" value="ADI15627.1"/>
    <property type="molecule type" value="Genomic_DNA"/>
</dbReference>
<dbReference type="RefSeq" id="WP_013178988.1">
    <property type="nucleotide sequence ID" value="NC_014221.1"/>
</dbReference>
<dbReference type="AlphaFoldDB" id="D7CTT0"/>
<reference evidence="2" key="1">
    <citation type="submission" date="2010-05" db="EMBL/GenBank/DDBJ databases">
        <title>The complete genome of Truepera radiovictris DSM 17093.</title>
        <authorList>
            <consortium name="US DOE Joint Genome Institute (JGI-PGF)"/>
            <person name="Lucas S."/>
            <person name="Copeland A."/>
            <person name="Lapidus A."/>
            <person name="Glavina del Rio T."/>
            <person name="Dalin E."/>
            <person name="Tice H."/>
            <person name="Bruce D."/>
            <person name="Goodwin L."/>
            <person name="Pitluck S."/>
            <person name="Kyrpides N."/>
            <person name="Mavromatis K."/>
            <person name="Ovchinnikova G."/>
            <person name="Munk A.C."/>
            <person name="Detter J.C."/>
            <person name="Han C."/>
            <person name="Tapia R."/>
            <person name="Land M."/>
            <person name="Hauser L."/>
            <person name="Markowitz V."/>
            <person name="Cheng J.-F."/>
            <person name="Hugenholtz P."/>
            <person name="Woyke T."/>
            <person name="Wu D."/>
            <person name="Tindall B."/>
            <person name="Pomrenke H.G."/>
            <person name="Brambilla E."/>
            <person name="Klenk H.-P."/>
            <person name="Eisen J.A."/>
        </authorList>
    </citation>
    <scope>NUCLEOTIDE SEQUENCE [LARGE SCALE GENOMIC DNA]</scope>
    <source>
        <strain evidence="2">DSM 17093 / CIP 108686 / LMG 22925 / RQ-24</strain>
    </source>
</reference>
<name>D7CTT0_TRURR</name>
<evidence type="ECO:0000313" key="1">
    <source>
        <dbReference type="EMBL" id="ADI15627.1"/>
    </source>
</evidence>
<organism evidence="1 2">
    <name type="scientific">Truepera radiovictrix (strain DSM 17093 / CIP 108686 / LMG 22925 / RQ-24)</name>
    <dbReference type="NCBI Taxonomy" id="649638"/>
    <lineage>
        <taxon>Bacteria</taxon>
        <taxon>Thermotogati</taxon>
        <taxon>Deinococcota</taxon>
        <taxon>Deinococci</taxon>
        <taxon>Trueperales</taxon>
        <taxon>Trueperaceae</taxon>
        <taxon>Truepera</taxon>
    </lineage>
</organism>
<dbReference type="KEGG" id="tra:Trad_2521"/>
<reference evidence="1 2" key="2">
    <citation type="journal article" date="2011" name="Stand. Genomic Sci.">
        <title>Complete genome sequence of Truepera radiovictrix type strain (RQ-24).</title>
        <authorList>
            <person name="Ivanova N."/>
            <person name="Rohde C."/>
            <person name="Munk C."/>
            <person name="Nolan M."/>
            <person name="Lucas S."/>
            <person name="Del Rio T.G."/>
            <person name="Tice H."/>
            <person name="Deshpande S."/>
            <person name="Cheng J.F."/>
            <person name="Tapia R."/>
            <person name="Han C."/>
            <person name="Goodwin L."/>
            <person name="Pitluck S."/>
            <person name="Liolios K."/>
            <person name="Mavromatis K."/>
            <person name="Mikhailova N."/>
            <person name="Pati A."/>
            <person name="Chen A."/>
            <person name="Palaniappan K."/>
            <person name="Land M."/>
            <person name="Hauser L."/>
            <person name="Chang Y.J."/>
            <person name="Jeffries C.D."/>
            <person name="Brambilla E."/>
            <person name="Rohde M."/>
            <person name="Goker M."/>
            <person name="Tindall B.J."/>
            <person name="Woyke T."/>
            <person name="Bristow J."/>
            <person name="Eisen J.A."/>
            <person name="Markowitz V."/>
            <person name="Hugenholtz P."/>
            <person name="Kyrpides N.C."/>
            <person name="Klenk H.P."/>
            <person name="Lapidus A."/>
        </authorList>
    </citation>
    <scope>NUCLEOTIDE SEQUENCE [LARGE SCALE GENOMIC DNA]</scope>
    <source>
        <strain evidence="2">DSM 17093 / CIP 108686 / LMG 22925 / RQ-24</strain>
    </source>
</reference>